<dbReference type="Proteomes" id="UP000636949">
    <property type="component" value="Unassembled WGS sequence"/>
</dbReference>
<proteinExistence type="inferred from homology"/>
<evidence type="ECO:0000256" key="10">
    <source>
        <dbReference type="NCBIfam" id="TIGR00233"/>
    </source>
</evidence>
<keyword evidence="6 11" id="KW-0067">ATP-binding</keyword>
<dbReference type="InterPro" id="IPR002305">
    <property type="entry name" value="aa-tRNA-synth_Ic"/>
</dbReference>
<protein>
    <recommendedName>
        <fullName evidence="2 10">Tryptophan--tRNA ligase</fullName>
        <ecNumber evidence="2 10">6.1.1.2</ecNumber>
    </recommendedName>
</protein>
<organism evidence="12 13">
    <name type="scientific">Cysteiniphilum litorale</name>
    <dbReference type="NCBI Taxonomy" id="2056700"/>
    <lineage>
        <taxon>Bacteria</taxon>
        <taxon>Pseudomonadati</taxon>
        <taxon>Pseudomonadota</taxon>
        <taxon>Gammaproteobacteria</taxon>
        <taxon>Thiotrichales</taxon>
        <taxon>Fastidiosibacteraceae</taxon>
        <taxon>Cysteiniphilum</taxon>
    </lineage>
</organism>
<dbReference type="GO" id="GO:0006436">
    <property type="term" value="P:tryptophanyl-tRNA aminoacylation"/>
    <property type="evidence" value="ECO:0007669"/>
    <property type="project" value="UniProtKB-UniRule"/>
</dbReference>
<dbReference type="NCBIfam" id="TIGR00233">
    <property type="entry name" value="trpS"/>
    <property type="match status" value="1"/>
</dbReference>
<evidence type="ECO:0000256" key="4">
    <source>
        <dbReference type="ARBA" id="ARBA00022598"/>
    </source>
</evidence>
<keyword evidence="5 11" id="KW-0547">Nucleotide-binding</keyword>
<dbReference type="InterPro" id="IPR002306">
    <property type="entry name" value="Trp-tRNA-ligase"/>
</dbReference>
<dbReference type="NCBIfam" id="NF009207">
    <property type="entry name" value="PRK12556.1"/>
    <property type="match status" value="1"/>
</dbReference>
<dbReference type="PANTHER" id="PTHR43766">
    <property type="entry name" value="TRYPTOPHAN--TRNA LIGASE, MITOCHONDRIAL"/>
    <property type="match status" value="1"/>
</dbReference>
<dbReference type="InterPro" id="IPR014729">
    <property type="entry name" value="Rossmann-like_a/b/a_fold"/>
</dbReference>
<dbReference type="PROSITE" id="PS00178">
    <property type="entry name" value="AA_TRNA_LIGASE_I"/>
    <property type="match status" value="1"/>
</dbReference>
<dbReference type="FunFam" id="1.10.240.10:FF:000005">
    <property type="entry name" value="Tryptophan--tRNA ligase"/>
    <property type="match status" value="1"/>
</dbReference>
<evidence type="ECO:0000256" key="8">
    <source>
        <dbReference type="ARBA" id="ARBA00023146"/>
    </source>
</evidence>
<evidence type="ECO:0000256" key="9">
    <source>
        <dbReference type="ARBA" id="ARBA00049929"/>
    </source>
</evidence>
<evidence type="ECO:0000313" key="12">
    <source>
        <dbReference type="EMBL" id="GGG01557.1"/>
    </source>
</evidence>
<keyword evidence="8 11" id="KW-0030">Aminoacyl-tRNA synthetase</keyword>
<dbReference type="FunFam" id="3.40.50.620:FF:000144">
    <property type="entry name" value="Tryptophan--tRNA ligase"/>
    <property type="match status" value="1"/>
</dbReference>
<evidence type="ECO:0000313" key="13">
    <source>
        <dbReference type="Proteomes" id="UP000636949"/>
    </source>
</evidence>
<keyword evidence="13" id="KW-1185">Reference proteome</keyword>
<dbReference type="SUPFAM" id="SSF52374">
    <property type="entry name" value="Nucleotidylyl transferase"/>
    <property type="match status" value="1"/>
</dbReference>
<dbReference type="OrthoDB" id="9801042at2"/>
<comment type="similarity">
    <text evidence="1 11">Belongs to the class-I aminoacyl-tRNA synthetase family.</text>
</comment>
<dbReference type="Gene3D" id="3.40.50.620">
    <property type="entry name" value="HUPs"/>
    <property type="match status" value="1"/>
</dbReference>
<dbReference type="GO" id="GO:0005829">
    <property type="term" value="C:cytosol"/>
    <property type="evidence" value="ECO:0007669"/>
    <property type="project" value="TreeGrafter"/>
</dbReference>
<evidence type="ECO:0000256" key="7">
    <source>
        <dbReference type="ARBA" id="ARBA00022917"/>
    </source>
</evidence>
<keyword evidence="4 11" id="KW-0436">Ligase</keyword>
<dbReference type="InterPro" id="IPR001412">
    <property type="entry name" value="aa-tRNA-synth_I_CS"/>
</dbReference>
<evidence type="ECO:0000256" key="1">
    <source>
        <dbReference type="ARBA" id="ARBA00005594"/>
    </source>
</evidence>
<evidence type="ECO:0000256" key="3">
    <source>
        <dbReference type="ARBA" id="ARBA00022490"/>
    </source>
</evidence>
<evidence type="ECO:0000256" key="5">
    <source>
        <dbReference type="ARBA" id="ARBA00022741"/>
    </source>
</evidence>
<keyword evidence="7 11" id="KW-0648">Protein biosynthesis</keyword>
<name>A0A8J2Z5C6_9GAMM</name>
<dbReference type="EMBL" id="BMJS01000022">
    <property type="protein sequence ID" value="GGG01557.1"/>
    <property type="molecule type" value="Genomic_DNA"/>
</dbReference>
<keyword evidence="3" id="KW-0963">Cytoplasm</keyword>
<dbReference type="Pfam" id="PF00579">
    <property type="entry name" value="tRNA-synt_1b"/>
    <property type="match status" value="1"/>
</dbReference>
<comment type="caution">
    <text evidence="12">The sequence shown here is derived from an EMBL/GenBank/DDBJ whole genome shotgun (WGS) entry which is preliminary data.</text>
</comment>
<reference evidence="12" key="2">
    <citation type="submission" date="2020-09" db="EMBL/GenBank/DDBJ databases">
        <authorList>
            <person name="Sun Q."/>
            <person name="Zhou Y."/>
        </authorList>
    </citation>
    <scope>NUCLEOTIDE SEQUENCE</scope>
    <source>
        <strain evidence="12">CGMCC 1.15758</strain>
    </source>
</reference>
<evidence type="ECO:0000256" key="6">
    <source>
        <dbReference type="ARBA" id="ARBA00022840"/>
    </source>
</evidence>
<reference evidence="12" key="1">
    <citation type="journal article" date="2014" name="Int. J. Syst. Evol. Microbiol.">
        <title>Complete genome sequence of Corynebacterium casei LMG S-19264T (=DSM 44701T), isolated from a smear-ripened cheese.</title>
        <authorList>
            <consortium name="US DOE Joint Genome Institute (JGI-PGF)"/>
            <person name="Walter F."/>
            <person name="Albersmeier A."/>
            <person name="Kalinowski J."/>
            <person name="Ruckert C."/>
        </authorList>
    </citation>
    <scope>NUCLEOTIDE SEQUENCE</scope>
    <source>
        <strain evidence="12">CGMCC 1.15758</strain>
    </source>
</reference>
<evidence type="ECO:0000256" key="11">
    <source>
        <dbReference type="RuleBase" id="RU363036"/>
    </source>
</evidence>
<dbReference type="GO" id="GO:0004830">
    <property type="term" value="F:tryptophan-tRNA ligase activity"/>
    <property type="evidence" value="ECO:0007669"/>
    <property type="project" value="UniProtKB-UniRule"/>
</dbReference>
<dbReference type="RefSeq" id="WP_117003186.1">
    <property type="nucleotide sequence ID" value="NZ_BMJS01000022.1"/>
</dbReference>
<accession>A0A8J2Z5C6</accession>
<dbReference type="CDD" id="cd00806">
    <property type="entry name" value="TrpRS_core"/>
    <property type="match status" value="1"/>
</dbReference>
<evidence type="ECO:0000256" key="2">
    <source>
        <dbReference type="ARBA" id="ARBA00013161"/>
    </source>
</evidence>
<dbReference type="Gene3D" id="1.10.240.10">
    <property type="entry name" value="Tyrosyl-Transfer RNA Synthetase"/>
    <property type="match status" value="1"/>
</dbReference>
<gene>
    <name evidence="12" type="primary">trpS</name>
    <name evidence="12" type="ORF">GCM10010995_18800</name>
</gene>
<dbReference type="EC" id="6.1.1.2" evidence="2 10"/>
<dbReference type="PANTHER" id="PTHR43766:SF1">
    <property type="entry name" value="TRYPTOPHAN--TRNA LIGASE, MITOCHONDRIAL"/>
    <property type="match status" value="1"/>
</dbReference>
<dbReference type="PRINTS" id="PR01039">
    <property type="entry name" value="TRNASYNTHTRP"/>
</dbReference>
<sequence>MNKANNQSKKIVLTGITPSGTPHIGNYIGAIKPALEMAKNPEFDAYFFIADYHSLIKLWDSKLRQQYIYEIAATWLALGLDPEHVMFYRQSDIPEIMELNWILTSVTAKGLLNRAHAYKAAVDANIAEGEKDEEAGITMGLFNYPMLMAADIIMFNADLVPVGKDQIQHIEIARDIANRLNHIYKCNLLKAPEAMVDKETQTIPGLDGRKMSKSYNNTIQLFAPSKQLRKQVMKIVTNSQLPEEPKDTTECTVFALYKHFANESEVEALAERYQQGIGWGEAKQTLFEKMDELLMPMREKYDYLLANKHIIDEYLAKGAHKARVEAKQLLDKLKQQIGM</sequence>
<comment type="catalytic activity">
    <reaction evidence="9">
        <text>tRNA(Trp) + L-tryptophan + ATP = L-tryptophyl-tRNA(Trp) + AMP + diphosphate + H(+)</text>
        <dbReference type="Rhea" id="RHEA:24080"/>
        <dbReference type="Rhea" id="RHEA-COMP:9671"/>
        <dbReference type="Rhea" id="RHEA-COMP:9705"/>
        <dbReference type="ChEBI" id="CHEBI:15378"/>
        <dbReference type="ChEBI" id="CHEBI:30616"/>
        <dbReference type="ChEBI" id="CHEBI:33019"/>
        <dbReference type="ChEBI" id="CHEBI:57912"/>
        <dbReference type="ChEBI" id="CHEBI:78442"/>
        <dbReference type="ChEBI" id="CHEBI:78535"/>
        <dbReference type="ChEBI" id="CHEBI:456215"/>
        <dbReference type="EC" id="6.1.1.2"/>
    </reaction>
</comment>
<dbReference type="GO" id="GO:0005524">
    <property type="term" value="F:ATP binding"/>
    <property type="evidence" value="ECO:0007669"/>
    <property type="project" value="UniProtKB-KW"/>
</dbReference>
<dbReference type="AlphaFoldDB" id="A0A8J2Z5C6"/>
<dbReference type="InterPro" id="IPR050203">
    <property type="entry name" value="Trp-tRNA_synthetase"/>
</dbReference>